<accession>A0ABX5D860</accession>
<protein>
    <recommendedName>
        <fullName evidence="4">DNA helicase DnaB-like N-terminal domain-containing protein</fullName>
    </recommendedName>
</protein>
<organism evidence="5 6">
    <name type="scientific">Vibrio mediterranei</name>
    <dbReference type="NCBI Taxonomy" id="689"/>
    <lineage>
        <taxon>Bacteria</taxon>
        <taxon>Pseudomonadati</taxon>
        <taxon>Pseudomonadota</taxon>
        <taxon>Gammaproteobacteria</taxon>
        <taxon>Vibrionales</taxon>
        <taxon>Vibrionaceae</taxon>
        <taxon>Vibrio</taxon>
    </lineage>
</organism>
<dbReference type="PANTHER" id="PTHR30153">
    <property type="entry name" value="REPLICATIVE DNA HELICASE DNAB"/>
    <property type="match status" value="1"/>
</dbReference>
<reference evidence="5 6" key="1">
    <citation type="submission" date="2017-09" db="EMBL/GenBank/DDBJ databases">
        <authorList>
            <person name="Girard L."/>
            <person name="Lami R."/>
            <person name="Suzuki M."/>
            <person name="Baudart J."/>
        </authorList>
    </citation>
    <scope>NUCLEOTIDE SEQUENCE [LARGE SCALE GENOMIC DNA]</scope>
    <source>
        <strain evidence="5 6">17LN0615E</strain>
    </source>
</reference>
<name>A0ABX5D860_9VIBR</name>
<dbReference type="Proteomes" id="UP000238163">
    <property type="component" value="Unassembled WGS sequence"/>
</dbReference>
<evidence type="ECO:0000313" key="5">
    <source>
        <dbReference type="EMBL" id="PRQ64476.1"/>
    </source>
</evidence>
<keyword evidence="3" id="KW-0238">DNA-binding</keyword>
<evidence type="ECO:0000256" key="1">
    <source>
        <dbReference type="ARBA" id="ARBA00022515"/>
    </source>
</evidence>
<keyword evidence="6" id="KW-1185">Reference proteome</keyword>
<evidence type="ECO:0000313" key="6">
    <source>
        <dbReference type="Proteomes" id="UP000238163"/>
    </source>
</evidence>
<evidence type="ECO:0000259" key="4">
    <source>
        <dbReference type="Pfam" id="PF00772"/>
    </source>
</evidence>
<keyword evidence="2" id="KW-0235">DNA replication</keyword>
<sequence length="121" mass="13704">MNWKKRPSIPPHSLEAEWNVLSGLLHHNSTWPAVSSILHRGMFYSLPHRHIFEAMETLLSSGQALTVSTLTDELRSDDLISSYALAELELLSAPASNIPKYAQIVADRYEQRRLLSNDYSV</sequence>
<dbReference type="RefSeq" id="WP_096444522.1">
    <property type="nucleotide sequence ID" value="NZ_JBEEBB010000004.1"/>
</dbReference>
<dbReference type="Pfam" id="PF00772">
    <property type="entry name" value="DnaB"/>
    <property type="match status" value="1"/>
</dbReference>
<dbReference type="SUPFAM" id="SSF48024">
    <property type="entry name" value="N-terminal domain of DnaB helicase"/>
    <property type="match status" value="1"/>
</dbReference>
<comment type="caution">
    <text evidence="5">The sequence shown here is derived from an EMBL/GenBank/DDBJ whole genome shotgun (WGS) entry which is preliminary data.</text>
</comment>
<dbReference type="Gene3D" id="1.10.860.10">
    <property type="entry name" value="DNAb Helicase, Chain A"/>
    <property type="match status" value="1"/>
</dbReference>
<feature type="domain" description="DNA helicase DnaB-like N-terminal" evidence="4">
    <location>
        <begin position="10"/>
        <end position="107"/>
    </location>
</feature>
<proteinExistence type="predicted"/>
<evidence type="ECO:0000256" key="2">
    <source>
        <dbReference type="ARBA" id="ARBA00022705"/>
    </source>
</evidence>
<dbReference type="EMBL" id="NWTN01000052">
    <property type="protein sequence ID" value="PRQ64476.1"/>
    <property type="molecule type" value="Genomic_DNA"/>
</dbReference>
<gene>
    <name evidence="5" type="ORF">COR51_27285</name>
</gene>
<dbReference type="InterPro" id="IPR016136">
    <property type="entry name" value="DNA_helicase_N/primase_C"/>
</dbReference>
<reference evidence="5 6" key="2">
    <citation type="submission" date="2018-03" db="EMBL/GenBank/DDBJ databases">
        <title>Genetic Diversity and Phenotypic Plasticity of AHL Mediated Quorum Sensing in Environmental Strains of Vibrio mediterranei.</title>
        <authorList>
            <person name="Lantoine F."/>
            <person name="Vouve F."/>
        </authorList>
    </citation>
    <scope>NUCLEOTIDE SEQUENCE [LARGE SCALE GENOMIC DNA]</scope>
    <source>
        <strain evidence="5 6">17LN0615E</strain>
    </source>
</reference>
<dbReference type="InterPro" id="IPR036185">
    <property type="entry name" value="DNA_heli_DnaB-like_N_sf"/>
</dbReference>
<evidence type="ECO:0000256" key="3">
    <source>
        <dbReference type="ARBA" id="ARBA00023125"/>
    </source>
</evidence>
<keyword evidence="1" id="KW-0639">Primosome</keyword>
<dbReference type="InterPro" id="IPR007693">
    <property type="entry name" value="DNA_helicase_DnaB-like_N"/>
</dbReference>
<dbReference type="PANTHER" id="PTHR30153:SF2">
    <property type="entry name" value="REPLICATIVE DNA HELICASE"/>
    <property type="match status" value="1"/>
</dbReference>